<name>A0A084ENJ2_MYCCA</name>
<proteinExistence type="predicted"/>
<dbReference type="Gene3D" id="3.40.50.1820">
    <property type="entry name" value="alpha/beta hydrolase"/>
    <property type="match status" value="1"/>
</dbReference>
<dbReference type="EMBL" id="JFDO01000013">
    <property type="protein sequence ID" value="KEZ19534.1"/>
    <property type="molecule type" value="Genomic_DNA"/>
</dbReference>
<dbReference type="InterPro" id="IPR029058">
    <property type="entry name" value="AB_hydrolase_fold"/>
</dbReference>
<dbReference type="InterPro" id="IPR022742">
    <property type="entry name" value="Hydrolase_4"/>
</dbReference>
<evidence type="ECO:0000259" key="1">
    <source>
        <dbReference type="Pfam" id="PF12146"/>
    </source>
</evidence>
<protein>
    <submittedName>
        <fullName evidence="2">Lysophospholipase</fullName>
    </submittedName>
</protein>
<evidence type="ECO:0000313" key="2">
    <source>
        <dbReference type="EMBL" id="KEZ19534.1"/>
    </source>
</evidence>
<comment type="caution">
    <text evidence="2">The sequence shown here is derived from an EMBL/GenBank/DDBJ whole genome shotgun (WGS) entry which is preliminary data.</text>
</comment>
<dbReference type="AlphaFoldDB" id="A0A084ENJ2"/>
<gene>
    <name evidence="2" type="primary">pldB</name>
    <name evidence="2" type="ORF">MCAPa_3500</name>
</gene>
<accession>A0A084ENJ2</accession>
<dbReference type="Pfam" id="PF12146">
    <property type="entry name" value="Hydrolase_4"/>
    <property type="match status" value="1"/>
</dbReference>
<dbReference type="PANTHER" id="PTHR11614">
    <property type="entry name" value="PHOSPHOLIPASE-RELATED"/>
    <property type="match status" value="1"/>
</dbReference>
<dbReference type="Proteomes" id="UP000028533">
    <property type="component" value="Unassembled WGS sequence"/>
</dbReference>
<dbReference type="SUPFAM" id="SSF53474">
    <property type="entry name" value="alpha/beta-Hydrolases"/>
    <property type="match status" value="1"/>
</dbReference>
<evidence type="ECO:0000313" key="3">
    <source>
        <dbReference type="Proteomes" id="UP000028533"/>
    </source>
</evidence>
<dbReference type="RefSeq" id="WP_036431647.1">
    <property type="nucleotide sequence ID" value="NZ_JFDO01000013.1"/>
</dbReference>
<feature type="domain" description="Serine aminopeptidase S33" evidence="1">
    <location>
        <begin position="27"/>
        <end position="289"/>
    </location>
</feature>
<reference evidence="2 3" key="1">
    <citation type="submission" date="2014-02" db="EMBL/GenBank/DDBJ databases">
        <title>Genome sequence of Mycoplasma capricolum subsp. capricolum strain 14232.</title>
        <authorList>
            <person name="Sirand-Pugnet P."/>
            <person name="Breton M."/>
            <person name="Dordet-Frisoni E."/>
            <person name="Baranowski E."/>
            <person name="Barre A."/>
            <person name="Couture C."/>
            <person name="Dupuy V."/>
            <person name="Gaurivaud P."/>
            <person name="Jacob D."/>
            <person name="Lemaitre C."/>
            <person name="Manso-Silvan L."/>
            <person name="Nikolski M."/>
            <person name="Nouvel L.-X."/>
            <person name="Poumarat F."/>
            <person name="Tardy F."/>
            <person name="Thebault P."/>
            <person name="Theil S."/>
            <person name="Citti C."/>
            <person name="Thiaucourt F."/>
            <person name="Blanchard A."/>
        </authorList>
    </citation>
    <scope>NUCLEOTIDE SEQUENCE [LARGE SCALE GENOMIC DNA]</scope>
    <source>
        <strain evidence="2 3">14232</strain>
    </source>
</reference>
<organism evidence="2 3">
    <name type="scientific">Mycoplasma capricolum subsp. capricolum 14232</name>
    <dbReference type="NCBI Taxonomy" id="1188238"/>
    <lineage>
        <taxon>Bacteria</taxon>
        <taxon>Bacillati</taxon>
        <taxon>Mycoplasmatota</taxon>
        <taxon>Mollicutes</taxon>
        <taxon>Mycoplasmataceae</taxon>
        <taxon>Mycoplasma</taxon>
    </lineage>
</organism>
<dbReference type="InterPro" id="IPR051044">
    <property type="entry name" value="MAG_DAG_Lipase"/>
</dbReference>
<sequence>MKTEIISTKDNKKIVLYKWDEVIRPLVVIQLVHGSCEHLKRYEDFAKEMNQNNVIVVGIDQRGHGQTSVLNNELGYFNKTKGWECLIEDQLLVNQYIKTNYINLPIYMLGHSMGSFVARSYAIKYSDTIKGLILSGTNQTNSFVLISALFLTSLTSLFIKEKQPNKIIWNISYKTLNKKFKTNNANGVEWLTRDKNIQNQFLNDKLCGFVFSSSAFKDMFKGMLFNLKSKNLKKMNKNLRILLLTGSDDPVSHFSKDAVKFNNKLNKLDYSSQLIIYPNFRHEILNELDKNLVIRDILKFM</sequence>